<evidence type="ECO:0000256" key="12">
    <source>
        <dbReference type="RuleBase" id="RU003784"/>
    </source>
</evidence>
<dbReference type="EC" id="2.5.1.75" evidence="10"/>
<proteinExistence type="inferred from homology"/>
<dbReference type="GO" id="GO:0005524">
    <property type="term" value="F:ATP binding"/>
    <property type="evidence" value="ECO:0007669"/>
    <property type="project" value="UniProtKB-UniRule"/>
</dbReference>
<feature type="site" description="Interaction with substrate tRNA" evidence="10">
    <location>
        <position position="105"/>
    </location>
</feature>
<evidence type="ECO:0000256" key="2">
    <source>
        <dbReference type="ARBA" id="ARBA00003213"/>
    </source>
</evidence>
<feature type="binding site" evidence="10">
    <location>
        <begin position="13"/>
        <end position="20"/>
    </location>
    <ligand>
        <name>ATP</name>
        <dbReference type="ChEBI" id="CHEBI:30616"/>
    </ligand>
</feature>
<organism evidence="14 15">
    <name type="scientific">Vasconcelosia minhoensis LEGE 07310</name>
    <dbReference type="NCBI Taxonomy" id="915328"/>
    <lineage>
        <taxon>Bacteria</taxon>
        <taxon>Bacillati</taxon>
        <taxon>Cyanobacteriota</taxon>
        <taxon>Cyanophyceae</taxon>
        <taxon>Nodosilineales</taxon>
        <taxon>Cymatolegaceae</taxon>
        <taxon>Vasconcelosia</taxon>
        <taxon>Vasconcelosia minhoensis</taxon>
    </lineage>
</organism>
<dbReference type="PANTHER" id="PTHR11088:SF60">
    <property type="entry name" value="TRNA DIMETHYLALLYLTRANSFERASE"/>
    <property type="match status" value="1"/>
</dbReference>
<keyword evidence="8 10" id="KW-0460">Magnesium</keyword>
<gene>
    <name evidence="10 14" type="primary">miaA</name>
    <name evidence="14" type="ORF">IQ241_04315</name>
</gene>
<accession>A0A8J7A9J6</accession>
<sequence length="310" mass="34717">MNYRSPVLIAIVGPTAAGKSSLALELAKRLETMVLSADSRQVYRGFDIGTAKPSPAERQQVPHRLIDICDPTETLTVAEYQRLVQHEISQIHTQAAAIPLLVGGTGLYIDAVTKGLRIPPVPPQPELRSQLQALDQPQIYAWLQQLDPTAAARIHPHDKVRTLRALEVYYVTGQPISAQQGSQPPPYPILSIGLDCQPPERLRTRIAQRTQQMIEQGFVDEVKRLSAQYGSDHPLLKTLGYAEMQHYIAGAIGLADAIALTVQHTCQFAKRQRTWFRKIPQTEWFDPNSENLTATVWTRVETFLKAEYKN</sequence>
<dbReference type="Pfam" id="PF01715">
    <property type="entry name" value="IPPT"/>
    <property type="match status" value="1"/>
</dbReference>
<evidence type="ECO:0000313" key="14">
    <source>
        <dbReference type="EMBL" id="MBE9076526.1"/>
    </source>
</evidence>
<keyword evidence="4 10" id="KW-0808">Transferase</keyword>
<feature type="site" description="Interaction with substrate tRNA" evidence="10">
    <location>
        <position position="128"/>
    </location>
</feature>
<dbReference type="InterPro" id="IPR039657">
    <property type="entry name" value="Dimethylallyltransferase"/>
</dbReference>
<keyword evidence="6 10" id="KW-0547">Nucleotide-binding</keyword>
<dbReference type="InterPro" id="IPR018022">
    <property type="entry name" value="IPT"/>
</dbReference>
<dbReference type="SUPFAM" id="SSF52540">
    <property type="entry name" value="P-loop containing nucleoside triphosphate hydrolases"/>
    <property type="match status" value="1"/>
</dbReference>
<comment type="catalytic activity">
    <reaction evidence="9 10 11">
        <text>adenosine(37) in tRNA + dimethylallyl diphosphate = N(6)-dimethylallyladenosine(37) in tRNA + diphosphate</text>
        <dbReference type="Rhea" id="RHEA:26482"/>
        <dbReference type="Rhea" id="RHEA-COMP:10162"/>
        <dbReference type="Rhea" id="RHEA-COMP:10375"/>
        <dbReference type="ChEBI" id="CHEBI:33019"/>
        <dbReference type="ChEBI" id="CHEBI:57623"/>
        <dbReference type="ChEBI" id="CHEBI:74411"/>
        <dbReference type="ChEBI" id="CHEBI:74415"/>
        <dbReference type="EC" id="2.5.1.75"/>
    </reaction>
</comment>
<evidence type="ECO:0000256" key="5">
    <source>
        <dbReference type="ARBA" id="ARBA00022694"/>
    </source>
</evidence>
<keyword evidence="7 10" id="KW-0067">ATP-binding</keyword>
<dbReference type="AlphaFoldDB" id="A0A8J7A9J6"/>
<comment type="function">
    <text evidence="2 10 12">Catalyzes the transfer of a dimethylallyl group onto the adenine at position 37 in tRNAs that read codons beginning with uridine, leading to the formation of N6-(dimethylallyl)adenosine (i(6)A).</text>
</comment>
<evidence type="ECO:0000256" key="10">
    <source>
        <dbReference type="HAMAP-Rule" id="MF_00185"/>
    </source>
</evidence>
<comment type="caution">
    <text evidence="14">The sequence shown here is derived from an EMBL/GenBank/DDBJ whole genome shotgun (WGS) entry which is preliminary data.</text>
</comment>
<dbReference type="Proteomes" id="UP000636505">
    <property type="component" value="Unassembled WGS sequence"/>
</dbReference>
<dbReference type="RefSeq" id="WP_193905183.1">
    <property type="nucleotide sequence ID" value="NZ_JADEXG010000006.1"/>
</dbReference>
<protein>
    <recommendedName>
        <fullName evidence="10">tRNA dimethylallyltransferase</fullName>
        <ecNumber evidence="10">2.5.1.75</ecNumber>
    </recommendedName>
    <alternativeName>
        <fullName evidence="10">Dimethylallyl diphosphate:tRNA dimethylallyltransferase</fullName>
        <shortName evidence="10">DMAPP:tRNA dimethylallyltransferase</shortName>
        <shortName evidence="10">DMATase</shortName>
    </alternativeName>
    <alternativeName>
        <fullName evidence="10">Isopentenyl-diphosphate:tRNA isopentenyltransferase</fullName>
        <shortName evidence="10">IPP transferase</shortName>
        <shortName evidence="10">IPPT</shortName>
        <shortName evidence="10">IPTase</shortName>
    </alternativeName>
</protein>
<evidence type="ECO:0000313" key="15">
    <source>
        <dbReference type="Proteomes" id="UP000636505"/>
    </source>
</evidence>
<evidence type="ECO:0000256" key="13">
    <source>
        <dbReference type="RuleBase" id="RU003785"/>
    </source>
</evidence>
<reference evidence="14" key="1">
    <citation type="submission" date="2020-10" db="EMBL/GenBank/DDBJ databases">
        <authorList>
            <person name="Castelo-Branco R."/>
            <person name="Eusebio N."/>
            <person name="Adriana R."/>
            <person name="Vieira A."/>
            <person name="Brugerolle De Fraissinette N."/>
            <person name="Rezende De Castro R."/>
            <person name="Schneider M.P."/>
            <person name="Vasconcelos V."/>
            <person name="Leao P.N."/>
        </authorList>
    </citation>
    <scope>NUCLEOTIDE SEQUENCE</scope>
    <source>
        <strain evidence="14">LEGE 07310</strain>
    </source>
</reference>
<comment type="subunit">
    <text evidence="10">Monomer.</text>
</comment>
<evidence type="ECO:0000256" key="3">
    <source>
        <dbReference type="ARBA" id="ARBA00005842"/>
    </source>
</evidence>
<comment type="similarity">
    <text evidence="3 10 13">Belongs to the IPP transferase family.</text>
</comment>
<feature type="binding site" evidence="10">
    <location>
        <begin position="15"/>
        <end position="20"/>
    </location>
    <ligand>
        <name>substrate</name>
    </ligand>
</feature>
<dbReference type="EMBL" id="JADEXG010000006">
    <property type="protein sequence ID" value="MBE9076526.1"/>
    <property type="molecule type" value="Genomic_DNA"/>
</dbReference>
<evidence type="ECO:0000256" key="9">
    <source>
        <dbReference type="ARBA" id="ARBA00049563"/>
    </source>
</evidence>
<dbReference type="GO" id="GO:0006400">
    <property type="term" value="P:tRNA modification"/>
    <property type="evidence" value="ECO:0007669"/>
    <property type="project" value="TreeGrafter"/>
</dbReference>
<dbReference type="PANTHER" id="PTHR11088">
    <property type="entry name" value="TRNA DIMETHYLALLYLTRANSFERASE"/>
    <property type="match status" value="1"/>
</dbReference>
<dbReference type="GO" id="GO:0052381">
    <property type="term" value="F:tRNA dimethylallyltransferase activity"/>
    <property type="evidence" value="ECO:0007669"/>
    <property type="project" value="UniProtKB-UniRule"/>
</dbReference>
<dbReference type="HAMAP" id="MF_00185">
    <property type="entry name" value="IPP_trans"/>
    <property type="match status" value="1"/>
</dbReference>
<dbReference type="InterPro" id="IPR027417">
    <property type="entry name" value="P-loop_NTPase"/>
</dbReference>
<evidence type="ECO:0000256" key="6">
    <source>
        <dbReference type="ARBA" id="ARBA00022741"/>
    </source>
</evidence>
<dbReference type="Gene3D" id="1.10.20.140">
    <property type="match status" value="1"/>
</dbReference>
<comment type="caution">
    <text evidence="10">Lacks conserved residue(s) required for the propagation of feature annotation.</text>
</comment>
<evidence type="ECO:0000256" key="11">
    <source>
        <dbReference type="RuleBase" id="RU003783"/>
    </source>
</evidence>
<keyword evidence="15" id="KW-1185">Reference proteome</keyword>
<evidence type="ECO:0000256" key="7">
    <source>
        <dbReference type="ARBA" id="ARBA00022840"/>
    </source>
</evidence>
<feature type="region of interest" description="Interaction with substrate tRNA" evidence="10">
    <location>
        <begin position="38"/>
        <end position="41"/>
    </location>
</feature>
<keyword evidence="5 10" id="KW-0819">tRNA processing</keyword>
<dbReference type="Gene3D" id="3.40.50.300">
    <property type="entry name" value="P-loop containing nucleotide triphosphate hydrolases"/>
    <property type="match status" value="1"/>
</dbReference>
<evidence type="ECO:0000256" key="8">
    <source>
        <dbReference type="ARBA" id="ARBA00022842"/>
    </source>
</evidence>
<comment type="cofactor">
    <cofactor evidence="1 10">
        <name>Mg(2+)</name>
        <dbReference type="ChEBI" id="CHEBI:18420"/>
    </cofactor>
</comment>
<evidence type="ECO:0000256" key="4">
    <source>
        <dbReference type="ARBA" id="ARBA00022679"/>
    </source>
</evidence>
<dbReference type="NCBIfam" id="TIGR00174">
    <property type="entry name" value="miaA"/>
    <property type="match status" value="1"/>
</dbReference>
<name>A0A8J7A9J6_9CYAN</name>
<evidence type="ECO:0000256" key="1">
    <source>
        <dbReference type="ARBA" id="ARBA00001946"/>
    </source>
</evidence>